<dbReference type="PANTHER" id="PTHR46193">
    <property type="entry name" value="6-PHOSPHOGLUCONATE PHOSPHATASE"/>
    <property type="match status" value="1"/>
</dbReference>
<dbReference type="GO" id="GO:0046872">
    <property type="term" value="F:metal ion binding"/>
    <property type="evidence" value="ECO:0007669"/>
    <property type="project" value="UniProtKB-KW"/>
</dbReference>
<accession>A0A6B3NI57</accession>
<comment type="similarity">
    <text evidence="2">Belongs to the HAD-like hydrolase superfamily. CbbY/CbbZ/Gph/YieH family.</text>
</comment>
<dbReference type="PANTHER" id="PTHR46193:SF18">
    <property type="entry name" value="HEXITOL PHOSPHATASE B"/>
    <property type="match status" value="1"/>
</dbReference>
<organism evidence="6">
    <name type="scientific">Symploca sp. SIO1C4</name>
    <dbReference type="NCBI Taxonomy" id="2607765"/>
    <lineage>
        <taxon>Bacteria</taxon>
        <taxon>Bacillati</taxon>
        <taxon>Cyanobacteriota</taxon>
        <taxon>Cyanophyceae</taxon>
        <taxon>Coleofasciculales</taxon>
        <taxon>Coleofasciculaceae</taxon>
        <taxon>Symploca</taxon>
    </lineage>
</organism>
<name>A0A6B3NI57_9CYAN</name>
<keyword evidence="6" id="KW-0378">Hydrolase</keyword>
<sequence length="225" mass="24635">MLTAILFDLDGTLANTDPLHYQVWQDILRNYGLEIDEIFYQTQISGRTNQKIIRDILPSLSLEAGQQLAEHKEALFRQLGLQLKPLPGLTKMLAWTEELRLKRAVVTNAPAPNAQFMLSVLGLSDTFETVVLAEEAAAGKPDPAPYQLALQRLGVNPESVITFEDSPSGIRSSVGAGIRTIGIASTHKPEKLCSAGAMMAVPDFTDEQLWLWLSSGVGSWTTTKS</sequence>
<keyword evidence="3" id="KW-0479">Metal-binding</keyword>
<dbReference type="InterPro" id="IPR006439">
    <property type="entry name" value="HAD-SF_hydro_IA"/>
</dbReference>
<dbReference type="Gene3D" id="3.40.50.1000">
    <property type="entry name" value="HAD superfamily/HAD-like"/>
    <property type="match status" value="1"/>
</dbReference>
<evidence type="ECO:0000256" key="1">
    <source>
        <dbReference type="ARBA" id="ARBA00001946"/>
    </source>
</evidence>
<keyword evidence="4" id="KW-0460">Magnesium</keyword>
<dbReference type="SFLD" id="SFLDG01135">
    <property type="entry name" value="C1.5.6:_HAD__Beta-PGM__Phospha"/>
    <property type="match status" value="1"/>
</dbReference>
<evidence type="ECO:0000256" key="2">
    <source>
        <dbReference type="ARBA" id="ARBA00006171"/>
    </source>
</evidence>
<dbReference type="PRINTS" id="PR00413">
    <property type="entry name" value="HADHALOGNASE"/>
</dbReference>
<comment type="caution">
    <text evidence="6">The sequence shown here is derived from an EMBL/GenBank/DDBJ whole genome shotgun (WGS) entry which is preliminary data.</text>
</comment>
<evidence type="ECO:0000256" key="5">
    <source>
        <dbReference type="ARBA" id="ARBA00023277"/>
    </source>
</evidence>
<proteinExistence type="inferred from homology"/>
<keyword evidence="5" id="KW-0119">Carbohydrate metabolism</keyword>
<dbReference type="InterPro" id="IPR036412">
    <property type="entry name" value="HAD-like_sf"/>
</dbReference>
<dbReference type="EMBL" id="JAAHFQ010000795">
    <property type="protein sequence ID" value="NER31363.1"/>
    <property type="molecule type" value="Genomic_DNA"/>
</dbReference>
<comment type="cofactor">
    <cofactor evidence="1">
        <name>Mg(2+)</name>
        <dbReference type="ChEBI" id="CHEBI:18420"/>
    </cofactor>
</comment>
<protein>
    <submittedName>
        <fullName evidence="6">HAD-IA family hydrolase</fullName>
    </submittedName>
</protein>
<dbReference type="GO" id="GO:0016787">
    <property type="term" value="F:hydrolase activity"/>
    <property type="evidence" value="ECO:0007669"/>
    <property type="project" value="UniProtKB-KW"/>
</dbReference>
<evidence type="ECO:0000256" key="4">
    <source>
        <dbReference type="ARBA" id="ARBA00022842"/>
    </source>
</evidence>
<dbReference type="InterPro" id="IPR023214">
    <property type="entry name" value="HAD_sf"/>
</dbReference>
<dbReference type="InterPro" id="IPR023198">
    <property type="entry name" value="PGP-like_dom2"/>
</dbReference>
<evidence type="ECO:0000256" key="3">
    <source>
        <dbReference type="ARBA" id="ARBA00022723"/>
    </source>
</evidence>
<dbReference type="NCBIfam" id="TIGR01509">
    <property type="entry name" value="HAD-SF-IA-v3"/>
    <property type="match status" value="1"/>
</dbReference>
<reference evidence="6" key="1">
    <citation type="submission" date="2019-11" db="EMBL/GenBank/DDBJ databases">
        <title>Genomic insights into an expanded diversity of filamentous marine cyanobacteria reveals the extraordinary biosynthetic potential of Moorea and Okeania.</title>
        <authorList>
            <person name="Ferreira Leao T."/>
            <person name="Wang M."/>
            <person name="Moss N."/>
            <person name="Da Silva R."/>
            <person name="Sanders J."/>
            <person name="Nurk S."/>
            <person name="Gurevich A."/>
            <person name="Humphrey G."/>
            <person name="Reher R."/>
            <person name="Zhu Q."/>
            <person name="Belda-Ferre P."/>
            <person name="Glukhov E."/>
            <person name="Rex R."/>
            <person name="Dorrestein P.C."/>
            <person name="Knight R."/>
            <person name="Pevzner P."/>
            <person name="Gerwick W.H."/>
            <person name="Gerwick L."/>
        </authorList>
    </citation>
    <scope>NUCLEOTIDE SEQUENCE</scope>
    <source>
        <strain evidence="6">SIO1C4</strain>
    </source>
</reference>
<dbReference type="InterPro" id="IPR041492">
    <property type="entry name" value="HAD_2"/>
</dbReference>
<dbReference type="AlphaFoldDB" id="A0A6B3NI57"/>
<dbReference type="Gene3D" id="1.10.150.240">
    <property type="entry name" value="Putative phosphatase, domain 2"/>
    <property type="match status" value="1"/>
</dbReference>
<dbReference type="SFLD" id="SFLDS00003">
    <property type="entry name" value="Haloacid_Dehalogenase"/>
    <property type="match status" value="1"/>
</dbReference>
<dbReference type="SUPFAM" id="SSF56784">
    <property type="entry name" value="HAD-like"/>
    <property type="match status" value="1"/>
</dbReference>
<dbReference type="InterPro" id="IPR051600">
    <property type="entry name" value="Beta-PGM-like"/>
</dbReference>
<evidence type="ECO:0000313" key="6">
    <source>
        <dbReference type="EMBL" id="NER31363.1"/>
    </source>
</evidence>
<dbReference type="SFLD" id="SFLDG01129">
    <property type="entry name" value="C1.5:_HAD__Beta-PGM__Phosphata"/>
    <property type="match status" value="1"/>
</dbReference>
<dbReference type="Pfam" id="PF13419">
    <property type="entry name" value="HAD_2"/>
    <property type="match status" value="1"/>
</dbReference>
<gene>
    <name evidence="6" type="ORF">F6J89_28040</name>
</gene>